<evidence type="ECO:0000256" key="16">
    <source>
        <dbReference type="ARBA" id="ARBA00048934"/>
    </source>
</evidence>
<dbReference type="InterPro" id="IPR013785">
    <property type="entry name" value="Aldolase_TIM"/>
</dbReference>
<dbReference type="Gene3D" id="3.20.20.70">
    <property type="entry name" value="Aldolase class I"/>
    <property type="match status" value="1"/>
</dbReference>
<keyword evidence="9" id="KW-0560">Oxidoreductase</keyword>
<comment type="function">
    <text evidence="18">Catalyzes the synthesis of dihydrouridine, a modified base found in the D-loop of most tRNAs. Specifically modifies U16 and U17 in cytoplasmic tRNAs. Affects the level of some mature tRNA and thereby the total cellular translation.</text>
</comment>
<feature type="domain" description="DUS-like FMN-binding" evidence="22">
    <location>
        <begin position="41"/>
        <end position="316"/>
    </location>
</feature>
<keyword evidence="23" id="KW-1185">Reference proteome</keyword>
<sequence length="491" mass="56109">MATGTPATQSTICENQPDKSSEKPKGFEFWHTKLNSAKYVVAPMVDQSELAWRMLSRKYGAQLCYTPMLHASVFTRNQTYREESLTTCEEDRPLIVQFCANDPQTLLQAAKLAEKYCDAIDINLGCPQKIAKKGHYGAFLQDEWDLLYKMVDLCNRQLSVPVTCKIRVFENVEKTVKYAQMLEKAGCQLLTVHGRTREQKGPMTGLASWKHIKAVKENVSIPVFANGNIQYLEDVDRCVKETGVNGVMSAEGNLHNPALFNGINPPIWEVAEEYMKMVDAYPCPMSYIRGHLFKMFHHAIQIHADIREEVAKGKTVECFKMATQLMRERCLRDIERIKEDPTITYKPSLPHPYWICQPYVRPDPSELNTQSKKQKGENNSDSGSDKSKLKRPLGELSIEDSNLSKKKLKKKMRYPKKCFDVTWKIKYERCGLCANPKGQKCCYGLCRNCCRNKAFVERLDCIGHRFTFKSRPKPYKNEEGPEGPEVTAVAN</sequence>
<protein>
    <recommendedName>
        <fullName evidence="19">tRNA-dihydrouridine(16/17) synthase [NAD(P)(+)]-like</fullName>
        <ecNumber evidence="13">1.3.1.88</ecNumber>
    </recommendedName>
    <alternativeName>
        <fullName evidence="20">tRNA-dihydrouridine synthase 1-like</fullName>
    </alternativeName>
</protein>
<gene>
    <name evidence="24" type="primary">LOC115225865</name>
</gene>
<evidence type="ECO:0000256" key="13">
    <source>
        <dbReference type="ARBA" id="ARBA00038890"/>
    </source>
</evidence>
<dbReference type="InterPro" id="IPR035587">
    <property type="entry name" value="DUS-like_FMN-bd"/>
</dbReference>
<dbReference type="Pfam" id="PF01207">
    <property type="entry name" value="Dus"/>
    <property type="match status" value="1"/>
</dbReference>
<feature type="region of interest" description="Disordered" evidence="21">
    <location>
        <begin position="366"/>
        <end position="391"/>
    </location>
</feature>
<name>A0A6P7TV76_9MOLL</name>
<evidence type="ECO:0000256" key="21">
    <source>
        <dbReference type="SAM" id="MobiDB-lite"/>
    </source>
</evidence>
<keyword evidence="4" id="KW-0963">Cytoplasm</keyword>
<evidence type="ECO:0000256" key="11">
    <source>
        <dbReference type="ARBA" id="ARBA00023242"/>
    </source>
</evidence>
<evidence type="ECO:0000256" key="19">
    <source>
        <dbReference type="ARBA" id="ARBA00068883"/>
    </source>
</evidence>
<evidence type="ECO:0000256" key="7">
    <source>
        <dbReference type="ARBA" id="ARBA00022694"/>
    </source>
</evidence>
<dbReference type="EC" id="1.3.1.88" evidence="13"/>
<reference evidence="24" key="1">
    <citation type="submission" date="2025-08" db="UniProtKB">
        <authorList>
            <consortium name="RefSeq"/>
        </authorList>
    </citation>
    <scope>IDENTIFICATION</scope>
</reference>
<comment type="subcellular location">
    <subcellularLocation>
        <location evidence="3">Cytoplasm</location>
    </subcellularLocation>
    <subcellularLocation>
        <location evidence="2">Nucleus</location>
    </subcellularLocation>
</comment>
<evidence type="ECO:0000256" key="17">
    <source>
        <dbReference type="ARBA" id="ARBA00049467"/>
    </source>
</evidence>
<comment type="catalytic activity">
    <reaction evidence="15">
        <text>5,6-dihydrouridine(16) in tRNA + NADP(+) = uridine(16) in tRNA + NADPH + H(+)</text>
        <dbReference type="Rhea" id="RHEA:53376"/>
        <dbReference type="Rhea" id="RHEA-COMP:13543"/>
        <dbReference type="Rhea" id="RHEA-COMP:13544"/>
        <dbReference type="ChEBI" id="CHEBI:15378"/>
        <dbReference type="ChEBI" id="CHEBI:57783"/>
        <dbReference type="ChEBI" id="CHEBI:58349"/>
        <dbReference type="ChEBI" id="CHEBI:65315"/>
        <dbReference type="ChEBI" id="CHEBI:74443"/>
        <dbReference type="EC" id="1.3.1.88"/>
    </reaction>
    <physiologicalReaction direction="right-to-left" evidence="15">
        <dbReference type="Rhea" id="RHEA:53378"/>
    </physiologicalReaction>
</comment>
<comment type="catalytic activity">
    <reaction evidence="14">
        <text>5,6-dihydrouridine(17) in tRNA + NAD(+) = uridine(17) in tRNA + NADH + H(+)</text>
        <dbReference type="Rhea" id="RHEA:53372"/>
        <dbReference type="Rhea" id="RHEA-COMP:13541"/>
        <dbReference type="Rhea" id="RHEA-COMP:13542"/>
        <dbReference type="ChEBI" id="CHEBI:15378"/>
        <dbReference type="ChEBI" id="CHEBI:57540"/>
        <dbReference type="ChEBI" id="CHEBI:57945"/>
        <dbReference type="ChEBI" id="CHEBI:65315"/>
        <dbReference type="ChEBI" id="CHEBI:74443"/>
        <dbReference type="EC" id="1.3.1.88"/>
    </reaction>
    <physiologicalReaction direction="right-to-left" evidence="14">
        <dbReference type="Rhea" id="RHEA:53374"/>
    </physiologicalReaction>
</comment>
<feature type="compositionally biased region" description="Polar residues" evidence="21">
    <location>
        <begin position="1"/>
        <end position="14"/>
    </location>
</feature>
<feature type="region of interest" description="Disordered" evidence="21">
    <location>
        <begin position="1"/>
        <end position="23"/>
    </location>
</feature>
<evidence type="ECO:0000259" key="22">
    <source>
        <dbReference type="Pfam" id="PF01207"/>
    </source>
</evidence>
<dbReference type="KEGG" id="osn:115225865"/>
<dbReference type="GO" id="GO:0005634">
    <property type="term" value="C:nucleus"/>
    <property type="evidence" value="ECO:0007669"/>
    <property type="project" value="UniProtKB-SubCell"/>
</dbReference>
<comment type="catalytic activity">
    <reaction evidence="16">
        <text>5,6-dihydrouridine(16) in tRNA + NAD(+) = uridine(16) in tRNA + NADH + H(+)</text>
        <dbReference type="Rhea" id="RHEA:53380"/>
        <dbReference type="Rhea" id="RHEA-COMP:13543"/>
        <dbReference type="Rhea" id="RHEA-COMP:13544"/>
        <dbReference type="ChEBI" id="CHEBI:15378"/>
        <dbReference type="ChEBI" id="CHEBI:57540"/>
        <dbReference type="ChEBI" id="CHEBI:57945"/>
        <dbReference type="ChEBI" id="CHEBI:65315"/>
        <dbReference type="ChEBI" id="CHEBI:74443"/>
        <dbReference type="EC" id="1.3.1.88"/>
    </reaction>
    <physiologicalReaction direction="right-to-left" evidence="16">
        <dbReference type="Rhea" id="RHEA:53382"/>
    </physiologicalReaction>
</comment>
<dbReference type="RefSeq" id="XP_029652716.1">
    <property type="nucleotide sequence ID" value="XM_029796856.2"/>
</dbReference>
<dbReference type="GO" id="GO:0017150">
    <property type="term" value="F:tRNA dihydrouridine synthase activity"/>
    <property type="evidence" value="ECO:0007669"/>
    <property type="project" value="InterPro"/>
</dbReference>
<keyword evidence="11" id="KW-0539">Nucleus</keyword>
<dbReference type="PROSITE" id="PS01136">
    <property type="entry name" value="UPF0034"/>
    <property type="match status" value="1"/>
</dbReference>
<dbReference type="PANTHER" id="PTHR11082:SF5">
    <property type="entry name" value="TRNA-DIHYDROURIDINE(16_17) SYNTHASE [NAD(P)(+)]-LIKE"/>
    <property type="match status" value="1"/>
</dbReference>
<comment type="cofactor">
    <cofactor evidence="1">
        <name>FMN</name>
        <dbReference type="ChEBI" id="CHEBI:58210"/>
    </cofactor>
</comment>
<keyword evidence="6" id="KW-0288">FMN</keyword>
<dbReference type="InterPro" id="IPR018517">
    <property type="entry name" value="tRNA_hU_synthase_CS"/>
</dbReference>
<evidence type="ECO:0000256" key="15">
    <source>
        <dbReference type="ARBA" id="ARBA00047652"/>
    </source>
</evidence>
<evidence type="ECO:0000313" key="24">
    <source>
        <dbReference type="RefSeq" id="XP_029652716.1"/>
    </source>
</evidence>
<dbReference type="Proteomes" id="UP000515154">
    <property type="component" value="Linkage group LG28"/>
</dbReference>
<dbReference type="PANTHER" id="PTHR11082">
    <property type="entry name" value="TRNA-DIHYDROURIDINE SYNTHASE"/>
    <property type="match status" value="1"/>
</dbReference>
<dbReference type="AlphaFoldDB" id="A0A6P7TV76"/>
<evidence type="ECO:0000256" key="10">
    <source>
        <dbReference type="ARBA" id="ARBA00023027"/>
    </source>
</evidence>
<evidence type="ECO:0000256" key="14">
    <source>
        <dbReference type="ARBA" id="ARBA00047287"/>
    </source>
</evidence>
<proteinExistence type="inferred from homology"/>
<dbReference type="CDD" id="cd02801">
    <property type="entry name" value="DUS_like_FMN"/>
    <property type="match status" value="1"/>
</dbReference>
<evidence type="ECO:0000256" key="12">
    <source>
        <dbReference type="ARBA" id="ARBA00038313"/>
    </source>
</evidence>
<evidence type="ECO:0000256" key="6">
    <source>
        <dbReference type="ARBA" id="ARBA00022643"/>
    </source>
</evidence>
<keyword evidence="5" id="KW-0285">Flavoprotein</keyword>
<evidence type="ECO:0000256" key="18">
    <source>
        <dbReference type="ARBA" id="ARBA00053643"/>
    </source>
</evidence>
<comment type="similarity">
    <text evidence="12">Belongs to the Dus family. Dus1 subfamily.</text>
</comment>
<evidence type="ECO:0000256" key="8">
    <source>
        <dbReference type="ARBA" id="ARBA00022857"/>
    </source>
</evidence>
<evidence type="ECO:0000256" key="9">
    <source>
        <dbReference type="ARBA" id="ARBA00023002"/>
    </source>
</evidence>
<feature type="compositionally biased region" description="Basic and acidic residues" evidence="21">
    <location>
        <begin position="374"/>
        <end position="387"/>
    </location>
</feature>
<evidence type="ECO:0000256" key="3">
    <source>
        <dbReference type="ARBA" id="ARBA00004496"/>
    </source>
</evidence>
<keyword evidence="10" id="KW-0520">NAD</keyword>
<dbReference type="FunFam" id="3.20.20.70:FF:000081">
    <property type="entry name" value="Dihydrouridine synthase 1 like"/>
    <property type="match status" value="1"/>
</dbReference>
<organism evidence="23 24">
    <name type="scientific">Octopus sinensis</name>
    <name type="common">East Asian common octopus</name>
    <dbReference type="NCBI Taxonomy" id="2607531"/>
    <lineage>
        <taxon>Eukaryota</taxon>
        <taxon>Metazoa</taxon>
        <taxon>Spiralia</taxon>
        <taxon>Lophotrochozoa</taxon>
        <taxon>Mollusca</taxon>
        <taxon>Cephalopoda</taxon>
        <taxon>Coleoidea</taxon>
        <taxon>Octopodiformes</taxon>
        <taxon>Octopoda</taxon>
        <taxon>Incirrata</taxon>
        <taxon>Octopodidae</taxon>
        <taxon>Octopus</taxon>
    </lineage>
</organism>
<evidence type="ECO:0000256" key="20">
    <source>
        <dbReference type="ARBA" id="ARBA00077078"/>
    </source>
</evidence>
<feature type="region of interest" description="Disordered" evidence="21">
    <location>
        <begin position="472"/>
        <end position="491"/>
    </location>
</feature>
<evidence type="ECO:0000313" key="23">
    <source>
        <dbReference type="Proteomes" id="UP000515154"/>
    </source>
</evidence>
<evidence type="ECO:0000256" key="1">
    <source>
        <dbReference type="ARBA" id="ARBA00001917"/>
    </source>
</evidence>
<evidence type="ECO:0000256" key="2">
    <source>
        <dbReference type="ARBA" id="ARBA00004123"/>
    </source>
</evidence>
<accession>A0A6P7TV76</accession>
<evidence type="ECO:0000256" key="4">
    <source>
        <dbReference type="ARBA" id="ARBA00022490"/>
    </source>
</evidence>
<dbReference type="SUPFAM" id="SSF51395">
    <property type="entry name" value="FMN-linked oxidoreductases"/>
    <property type="match status" value="1"/>
</dbReference>
<keyword evidence="8" id="KW-0521">NADP</keyword>
<keyword evidence="7" id="KW-0819">tRNA processing</keyword>
<dbReference type="GO" id="GO:0005737">
    <property type="term" value="C:cytoplasm"/>
    <property type="evidence" value="ECO:0007669"/>
    <property type="project" value="UniProtKB-SubCell"/>
</dbReference>
<comment type="catalytic activity">
    <reaction evidence="17">
        <text>5,6-dihydrouridine(17) in tRNA + NADP(+) = uridine(17) in tRNA + NADPH + H(+)</text>
        <dbReference type="Rhea" id="RHEA:53368"/>
        <dbReference type="Rhea" id="RHEA-COMP:13541"/>
        <dbReference type="Rhea" id="RHEA-COMP:13542"/>
        <dbReference type="ChEBI" id="CHEBI:15378"/>
        <dbReference type="ChEBI" id="CHEBI:57783"/>
        <dbReference type="ChEBI" id="CHEBI:58349"/>
        <dbReference type="ChEBI" id="CHEBI:65315"/>
        <dbReference type="ChEBI" id="CHEBI:74443"/>
        <dbReference type="EC" id="1.3.1.88"/>
    </reaction>
    <physiologicalReaction direction="right-to-left" evidence="17">
        <dbReference type="Rhea" id="RHEA:53370"/>
    </physiologicalReaction>
</comment>
<evidence type="ECO:0000256" key="5">
    <source>
        <dbReference type="ARBA" id="ARBA00022630"/>
    </source>
</evidence>
<dbReference type="GO" id="GO:0050660">
    <property type="term" value="F:flavin adenine dinucleotide binding"/>
    <property type="evidence" value="ECO:0007669"/>
    <property type="project" value="InterPro"/>
</dbReference>